<accession>A0A6C0C1D2</accession>
<dbReference type="InterPro" id="IPR043977">
    <property type="entry name" value="DUF5759"/>
</dbReference>
<organism evidence="1">
    <name type="scientific">viral metagenome</name>
    <dbReference type="NCBI Taxonomy" id="1070528"/>
    <lineage>
        <taxon>unclassified sequences</taxon>
        <taxon>metagenomes</taxon>
        <taxon>organismal metagenomes</taxon>
    </lineage>
</organism>
<dbReference type="AlphaFoldDB" id="A0A6C0C1D2"/>
<proteinExistence type="predicted"/>
<dbReference type="EMBL" id="MN739296">
    <property type="protein sequence ID" value="QHS97458.1"/>
    <property type="molecule type" value="Genomic_DNA"/>
</dbReference>
<reference evidence="1" key="1">
    <citation type="journal article" date="2020" name="Nature">
        <title>Giant virus diversity and host interactions through global metagenomics.</title>
        <authorList>
            <person name="Schulz F."/>
            <person name="Roux S."/>
            <person name="Paez-Espino D."/>
            <person name="Jungbluth S."/>
            <person name="Walsh D.A."/>
            <person name="Denef V.J."/>
            <person name="McMahon K.D."/>
            <person name="Konstantinidis K.T."/>
            <person name="Eloe-Fadrosh E.A."/>
            <person name="Kyrpides N.C."/>
            <person name="Woyke T."/>
        </authorList>
    </citation>
    <scope>NUCLEOTIDE SEQUENCE</scope>
    <source>
        <strain evidence="1">GVMAG-M-3300020169-51</strain>
    </source>
</reference>
<name>A0A6C0C1D2_9ZZZZ</name>
<protein>
    <submittedName>
        <fullName evidence="1">Uncharacterized protein</fullName>
    </submittedName>
</protein>
<evidence type="ECO:0000313" key="1">
    <source>
        <dbReference type="EMBL" id="QHS97458.1"/>
    </source>
</evidence>
<sequence>MLKNDSLRTKINIDELYERKNQIEDIKLKHYNKILARAHTKIKQTSRLRSQDQFVFFVVPEFLIGVPSYDTAACIAYVMNQLQDNGFYVKYTHPNLLFISWQHYLDKRQRMNFKKNHGYSIDAFGNPLGENNEQTTSNDVADPNNFIFKKKSETTVVKKDDSRFKKISSYNPTGNLIYNSNLLKKMEEKLN</sequence>
<dbReference type="Pfam" id="PF19063">
    <property type="entry name" value="DUF5759"/>
    <property type="match status" value="1"/>
</dbReference>